<name>A0A0C9WVH5_9AGAR</name>
<keyword evidence="2" id="KW-1185">Reference proteome</keyword>
<feature type="non-terminal residue" evidence="1">
    <location>
        <position position="1"/>
    </location>
</feature>
<gene>
    <name evidence="1" type="ORF">K443DRAFT_54261</name>
</gene>
<protein>
    <submittedName>
        <fullName evidence="1">Uncharacterized protein</fullName>
    </submittedName>
</protein>
<evidence type="ECO:0000313" key="2">
    <source>
        <dbReference type="Proteomes" id="UP000054477"/>
    </source>
</evidence>
<dbReference type="EMBL" id="KN838888">
    <property type="protein sequence ID" value="KIJ92733.1"/>
    <property type="molecule type" value="Genomic_DNA"/>
</dbReference>
<feature type="non-terminal residue" evidence="1">
    <location>
        <position position="112"/>
    </location>
</feature>
<evidence type="ECO:0000313" key="1">
    <source>
        <dbReference type="EMBL" id="KIJ92733.1"/>
    </source>
</evidence>
<reference evidence="2" key="2">
    <citation type="submission" date="2015-01" db="EMBL/GenBank/DDBJ databases">
        <title>Evolutionary Origins and Diversification of the Mycorrhizal Mutualists.</title>
        <authorList>
            <consortium name="DOE Joint Genome Institute"/>
            <consortium name="Mycorrhizal Genomics Consortium"/>
            <person name="Kohler A."/>
            <person name="Kuo A."/>
            <person name="Nagy L.G."/>
            <person name="Floudas D."/>
            <person name="Copeland A."/>
            <person name="Barry K.W."/>
            <person name="Cichocki N."/>
            <person name="Veneault-Fourrey C."/>
            <person name="LaButti K."/>
            <person name="Lindquist E.A."/>
            <person name="Lipzen A."/>
            <person name="Lundell T."/>
            <person name="Morin E."/>
            <person name="Murat C."/>
            <person name="Riley R."/>
            <person name="Ohm R."/>
            <person name="Sun H."/>
            <person name="Tunlid A."/>
            <person name="Henrissat B."/>
            <person name="Grigoriev I.V."/>
            <person name="Hibbett D.S."/>
            <person name="Martin F."/>
        </authorList>
    </citation>
    <scope>NUCLEOTIDE SEQUENCE [LARGE SCALE GENOMIC DNA]</scope>
    <source>
        <strain evidence="2">LaAM-08-1</strain>
    </source>
</reference>
<dbReference type="HOGENOM" id="CLU_147524_0_0_1"/>
<proteinExistence type="predicted"/>
<reference evidence="1 2" key="1">
    <citation type="submission" date="2014-04" db="EMBL/GenBank/DDBJ databases">
        <authorList>
            <consortium name="DOE Joint Genome Institute"/>
            <person name="Kuo A."/>
            <person name="Kohler A."/>
            <person name="Nagy L.G."/>
            <person name="Floudas D."/>
            <person name="Copeland A."/>
            <person name="Barry K.W."/>
            <person name="Cichocki N."/>
            <person name="Veneault-Fourrey C."/>
            <person name="LaButti K."/>
            <person name="Lindquist E.A."/>
            <person name="Lipzen A."/>
            <person name="Lundell T."/>
            <person name="Morin E."/>
            <person name="Murat C."/>
            <person name="Sun H."/>
            <person name="Tunlid A."/>
            <person name="Henrissat B."/>
            <person name="Grigoriev I.V."/>
            <person name="Hibbett D.S."/>
            <person name="Martin F."/>
            <person name="Nordberg H.P."/>
            <person name="Cantor M.N."/>
            <person name="Hua S.X."/>
        </authorList>
    </citation>
    <scope>NUCLEOTIDE SEQUENCE [LARGE SCALE GENOMIC DNA]</scope>
    <source>
        <strain evidence="1 2">LaAM-08-1</strain>
    </source>
</reference>
<dbReference type="AlphaFoldDB" id="A0A0C9WVH5"/>
<accession>A0A0C9WVH5</accession>
<sequence length="112" mass="12527">GKAYGNVFNFADASLMDQPPIVGGQVLLYNSHEDPANLTLTSMKVSMGFSHDVTATIQPVLENLVKRRPEVADPNMTILTWDDVDGIWNLKGPYGFALEQNEDVKWVYNKEK</sequence>
<dbReference type="OrthoDB" id="3070904at2759"/>
<dbReference type="Proteomes" id="UP000054477">
    <property type="component" value="Unassembled WGS sequence"/>
</dbReference>
<organism evidence="1 2">
    <name type="scientific">Laccaria amethystina LaAM-08-1</name>
    <dbReference type="NCBI Taxonomy" id="1095629"/>
    <lineage>
        <taxon>Eukaryota</taxon>
        <taxon>Fungi</taxon>
        <taxon>Dikarya</taxon>
        <taxon>Basidiomycota</taxon>
        <taxon>Agaricomycotina</taxon>
        <taxon>Agaricomycetes</taxon>
        <taxon>Agaricomycetidae</taxon>
        <taxon>Agaricales</taxon>
        <taxon>Agaricineae</taxon>
        <taxon>Hydnangiaceae</taxon>
        <taxon>Laccaria</taxon>
    </lineage>
</organism>